<reference evidence="2 3" key="1">
    <citation type="journal article" date="2022" name="Nat. Ecol. Evol.">
        <title>A masculinizing supergene underlies an exaggerated male reproductive morph in a spider.</title>
        <authorList>
            <person name="Hendrickx F."/>
            <person name="De Corte Z."/>
            <person name="Sonet G."/>
            <person name="Van Belleghem S.M."/>
            <person name="Kostlbacher S."/>
            <person name="Vangestel C."/>
        </authorList>
    </citation>
    <scope>NUCLEOTIDE SEQUENCE [LARGE SCALE GENOMIC DNA]</scope>
    <source>
        <strain evidence="2">W744_W776</strain>
    </source>
</reference>
<feature type="non-terminal residue" evidence="2">
    <location>
        <position position="24"/>
    </location>
</feature>
<accession>A0AAV6TF14</accession>
<evidence type="ECO:0000256" key="1">
    <source>
        <dbReference type="SAM" id="MobiDB-lite"/>
    </source>
</evidence>
<evidence type="ECO:0000313" key="2">
    <source>
        <dbReference type="EMBL" id="KAG8157148.1"/>
    </source>
</evidence>
<organism evidence="2 3">
    <name type="scientific">Oedothorax gibbosus</name>
    <dbReference type="NCBI Taxonomy" id="931172"/>
    <lineage>
        <taxon>Eukaryota</taxon>
        <taxon>Metazoa</taxon>
        <taxon>Ecdysozoa</taxon>
        <taxon>Arthropoda</taxon>
        <taxon>Chelicerata</taxon>
        <taxon>Arachnida</taxon>
        <taxon>Araneae</taxon>
        <taxon>Araneomorphae</taxon>
        <taxon>Entelegynae</taxon>
        <taxon>Araneoidea</taxon>
        <taxon>Linyphiidae</taxon>
        <taxon>Erigoninae</taxon>
        <taxon>Oedothorax</taxon>
    </lineage>
</organism>
<keyword evidence="3" id="KW-1185">Reference proteome</keyword>
<feature type="region of interest" description="Disordered" evidence="1">
    <location>
        <begin position="1"/>
        <end position="24"/>
    </location>
</feature>
<name>A0AAV6TF14_9ARAC</name>
<gene>
    <name evidence="2" type="ORF">JTE90_029450</name>
</gene>
<proteinExistence type="predicted"/>
<protein>
    <submittedName>
        <fullName evidence="2">Uncharacterized protein</fullName>
    </submittedName>
</protein>
<sequence length="24" mass="2444">MWRLGVSVPETDSAASPLTGAVAQ</sequence>
<evidence type="ECO:0000313" key="3">
    <source>
        <dbReference type="Proteomes" id="UP000827092"/>
    </source>
</evidence>
<comment type="caution">
    <text evidence="2">The sequence shown here is derived from an EMBL/GenBank/DDBJ whole genome shotgun (WGS) entry which is preliminary data.</text>
</comment>
<dbReference type="Proteomes" id="UP000827092">
    <property type="component" value="Unassembled WGS sequence"/>
</dbReference>
<dbReference type="EMBL" id="JAFNEN010005988">
    <property type="protein sequence ID" value="KAG8157148.1"/>
    <property type="molecule type" value="Genomic_DNA"/>
</dbReference>
<dbReference type="AlphaFoldDB" id="A0AAV6TF14"/>